<feature type="domain" description="Methyltransferase type 11" evidence="1">
    <location>
        <begin position="45"/>
        <end position="142"/>
    </location>
</feature>
<gene>
    <name evidence="2" type="ordered locus">Pyrfu_1650</name>
</gene>
<evidence type="ECO:0000259" key="1">
    <source>
        <dbReference type="Pfam" id="PF08241"/>
    </source>
</evidence>
<sequence>MPDPRIIRDKYCSTATGYDELYREEQFEKYEVVFNEHRPKGVVADVGAGTCLLEEYFVTRNILSSVLYILALDLTPCMLDLCRERLSKLNVMHLVDIVECDAVHLPLRDNSVDESYAFTVFDLVSDAEKAIREQVRVTRKRAIYTLLKRAEAHRRFSLCQRYHGETSKDVICSPRAFNSN</sequence>
<dbReference type="GeneID" id="11138839"/>
<keyword evidence="3" id="KW-1185">Reference proteome</keyword>
<keyword evidence="2" id="KW-0489">Methyltransferase</keyword>
<dbReference type="STRING" id="694429.Pyrfu_1650"/>
<dbReference type="Pfam" id="PF08241">
    <property type="entry name" value="Methyltransf_11"/>
    <property type="match status" value="1"/>
</dbReference>
<keyword evidence="2" id="KW-0808">Transferase</keyword>
<dbReference type="GO" id="GO:0032259">
    <property type="term" value="P:methylation"/>
    <property type="evidence" value="ECO:0007669"/>
    <property type="project" value="UniProtKB-KW"/>
</dbReference>
<dbReference type="AlphaFoldDB" id="G0ECD6"/>
<dbReference type="Gene3D" id="3.40.50.150">
    <property type="entry name" value="Vaccinia Virus protein VP39"/>
    <property type="match status" value="1"/>
</dbReference>
<dbReference type="eggNOG" id="arCOG03773">
    <property type="taxonomic scope" value="Archaea"/>
</dbReference>
<dbReference type="InParanoid" id="G0ECD6"/>
<dbReference type="SUPFAM" id="SSF53335">
    <property type="entry name" value="S-adenosyl-L-methionine-dependent methyltransferases"/>
    <property type="match status" value="1"/>
</dbReference>
<dbReference type="HOGENOM" id="CLU_124259_0_0_2"/>
<dbReference type="GO" id="GO:0008757">
    <property type="term" value="F:S-adenosylmethionine-dependent methyltransferase activity"/>
    <property type="evidence" value="ECO:0007669"/>
    <property type="project" value="InterPro"/>
</dbReference>
<dbReference type="InterPro" id="IPR029063">
    <property type="entry name" value="SAM-dependent_MTases_sf"/>
</dbReference>
<dbReference type="KEGG" id="pfm:Pyrfu_1650"/>
<dbReference type="Proteomes" id="UP000001037">
    <property type="component" value="Chromosome"/>
</dbReference>
<dbReference type="OrthoDB" id="147504at2157"/>
<accession>G0ECD6</accession>
<evidence type="ECO:0000313" key="3">
    <source>
        <dbReference type="Proteomes" id="UP000001037"/>
    </source>
</evidence>
<dbReference type="RefSeq" id="WP_014027183.1">
    <property type="nucleotide sequence ID" value="NC_015931.1"/>
</dbReference>
<reference evidence="2 3" key="1">
    <citation type="journal article" date="2011" name="Stand. Genomic Sci.">
        <title>Complete genome sequence of the hyperthermophilic chemolithoautotroph Pyrolobus fumarii type strain (1A).</title>
        <authorList>
            <person name="Anderson I."/>
            <person name="Goker M."/>
            <person name="Nolan M."/>
            <person name="Lucas S."/>
            <person name="Hammon N."/>
            <person name="Deshpande S."/>
            <person name="Cheng J.F."/>
            <person name="Tapia R."/>
            <person name="Han C."/>
            <person name="Goodwin L."/>
            <person name="Pitluck S."/>
            <person name="Huntemann M."/>
            <person name="Liolios K."/>
            <person name="Ivanova N."/>
            <person name="Pagani I."/>
            <person name="Mavromatis K."/>
            <person name="Ovchinikova G."/>
            <person name="Pati A."/>
            <person name="Chen A."/>
            <person name="Palaniappan K."/>
            <person name="Land M."/>
            <person name="Hauser L."/>
            <person name="Brambilla E.M."/>
            <person name="Huber H."/>
            <person name="Yasawong M."/>
            <person name="Rohde M."/>
            <person name="Spring S."/>
            <person name="Abt B."/>
            <person name="Sikorski J."/>
            <person name="Wirth R."/>
            <person name="Detter J.C."/>
            <person name="Woyke T."/>
            <person name="Bristow J."/>
            <person name="Eisen J.A."/>
            <person name="Markowitz V."/>
            <person name="Hugenholtz P."/>
            <person name="Kyrpides N.C."/>
            <person name="Klenk H.P."/>
            <person name="Lapidus A."/>
        </authorList>
    </citation>
    <scope>NUCLEOTIDE SEQUENCE [LARGE SCALE GENOMIC DNA]</scope>
    <source>
        <strain evidence="3">DSM 11204 / 1A</strain>
    </source>
</reference>
<dbReference type="EMBL" id="CP002838">
    <property type="protein sequence ID" value="AEM39506.1"/>
    <property type="molecule type" value="Genomic_DNA"/>
</dbReference>
<name>G0ECD6_PYRF1</name>
<dbReference type="InterPro" id="IPR013216">
    <property type="entry name" value="Methyltransf_11"/>
</dbReference>
<organism evidence="2 3">
    <name type="scientific">Pyrolobus fumarii (strain DSM 11204 / 1A)</name>
    <dbReference type="NCBI Taxonomy" id="694429"/>
    <lineage>
        <taxon>Archaea</taxon>
        <taxon>Thermoproteota</taxon>
        <taxon>Thermoprotei</taxon>
        <taxon>Desulfurococcales</taxon>
        <taxon>Pyrodictiaceae</taxon>
        <taxon>Pyrolobus</taxon>
    </lineage>
</organism>
<proteinExistence type="predicted"/>
<protein>
    <submittedName>
        <fullName evidence="2">Methyltransferase type 11</fullName>
    </submittedName>
</protein>
<evidence type="ECO:0000313" key="2">
    <source>
        <dbReference type="EMBL" id="AEM39506.1"/>
    </source>
</evidence>